<comment type="caution">
    <text evidence="1">The sequence shown here is derived from an EMBL/GenBank/DDBJ whole genome shotgun (WGS) entry which is preliminary data.</text>
</comment>
<evidence type="ECO:0008006" key="3">
    <source>
        <dbReference type="Google" id="ProtNLM"/>
    </source>
</evidence>
<protein>
    <recommendedName>
        <fullName evidence="3">AP2/ERF domain-containing protein</fullName>
    </recommendedName>
</protein>
<dbReference type="GO" id="GO:0003677">
    <property type="term" value="F:DNA binding"/>
    <property type="evidence" value="ECO:0007669"/>
    <property type="project" value="InterPro"/>
</dbReference>
<dbReference type="InterPro" id="IPR036955">
    <property type="entry name" value="AP2/ERF_dom_sf"/>
</dbReference>
<name>A0A150J9A9_9EURY</name>
<dbReference type="GO" id="GO:0003700">
    <property type="term" value="F:DNA-binding transcription factor activity"/>
    <property type="evidence" value="ECO:0007669"/>
    <property type="project" value="InterPro"/>
</dbReference>
<dbReference type="AlphaFoldDB" id="A0A150J9A9"/>
<evidence type="ECO:0000313" key="1">
    <source>
        <dbReference type="EMBL" id="KYC53819.1"/>
    </source>
</evidence>
<dbReference type="SUPFAM" id="SSF54171">
    <property type="entry name" value="DNA-binding domain"/>
    <property type="match status" value="1"/>
</dbReference>
<accession>A0A150J9A9</accession>
<evidence type="ECO:0000313" key="2">
    <source>
        <dbReference type="Proteomes" id="UP000075398"/>
    </source>
</evidence>
<dbReference type="Proteomes" id="UP000075398">
    <property type="component" value="Unassembled WGS sequence"/>
</dbReference>
<proteinExistence type="predicted"/>
<dbReference type="EMBL" id="LNGC01000001">
    <property type="protein sequence ID" value="KYC53819.1"/>
    <property type="molecule type" value="Genomic_DNA"/>
</dbReference>
<organism evidence="1 2">
    <name type="scientific">Candidatus Methanofastidiosum methylothiophilum</name>
    <dbReference type="NCBI Taxonomy" id="1705564"/>
    <lineage>
        <taxon>Archaea</taxon>
        <taxon>Methanobacteriati</taxon>
        <taxon>Methanobacteriota</taxon>
        <taxon>Stenosarchaea group</taxon>
        <taxon>Candidatus Methanofastidiosia</taxon>
        <taxon>Candidatus Methanofastidiosales</taxon>
        <taxon>Candidatus Methanofastidiosaceae</taxon>
        <taxon>Candidatus Methanofastidiosum</taxon>
    </lineage>
</organism>
<gene>
    <name evidence="1" type="ORF">AMQ22_00018</name>
</gene>
<dbReference type="InterPro" id="IPR016177">
    <property type="entry name" value="DNA-bd_dom_sf"/>
</dbReference>
<dbReference type="Gene3D" id="3.30.730.10">
    <property type="entry name" value="AP2/ERF domain"/>
    <property type="match status" value="1"/>
</dbReference>
<reference evidence="1 2" key="1">
    <citation type="journal article" date="2016" name="ISME J.">
        <title>Chasing the elusive Euryarchaeota class WSA2: genomes reveal a uniquely fastidious methyl-reducing methanogen.</title>
        <authorList>
            <person name="Nobu M.K."/>
            <person name="Narihiro T."/>
            <person name="Kuroda K."/>
            <person name="Mei R."/>
            <person name="Liu W.T."/>
        </authorList>
    </citation>
    <scope>NUCLEOTIDE SEQUENCE [LARGE SCALE GENOMIC DNA]</scope>
    <source>
        <strain evidence="1">U1lsi0528_Bin055</strain>
    </source>
</reference>
<sequence>MSKVLVMENGVPKIVESELVPELDEPELLDPVSSKQEILEIRKKYRKNPKEYRGVSKAPSGKFQARFRWNKLDFYLGSYVTKDDAKRSIAAGKKVIQKLKENNLLIEVNSK</sequence>